<dbReference type="EMBL" id="JAAGSC010000044">
    <property type="protein sequence ID" value="NDY97120.1"/>
    <property type="molecule type" value="Genomic_DNA"/>
</dbReference>
<dbReference type="Pfam" id="PF03646">
    <property type="entry name" value="FlaG"/>
    <property type="match status" value="1"/>
</dbReference>
<protein>
    <submittedName>
        <fullName evidence="2">Flagellar protein FlaG</fullName>
    </submittedName>
</protein>
<comment type="caution">
    <text evidence="2">The sequence shown here is derived from an EMBL/GenBank/DDBJ whole genome shotgun (WGS) entry which is preliminary data.</text>
</comment>
<dbReference type="InterPro" id="IPR005186">
    <property type="entry name" value="FlaG"/>
</dbReference>
<dbReference type="Proteomes" id="UP000484885">
    <property type="component" value="Unassembled WGS sequence"/>
</dbReference>
<dbReference type="AlphaFoldDB" id="A0A845V499"/>
<organism evidence="2 3">
    <name type="scientific">Wenzhouxiangella limi</name>
    <dbReference type="NCBI Taxonomy" id="2707351"/>
    <lineage>
        <taxon>Bacteria</taxon>
        <taxon>Pseudomonadati</taxon>
        <taxon>Pseudomonadota</taxon>
        <taxon>Gammaproteobacteria</taxon>
        <taxon>Chromatiales</taxon>
        <taxon>Wenzhouxiangellaceae</taxon>
        <taxon>Wenzhouxiangella</taxon>
    </lineage>
</organism>
<name>A0A845V499_9GAMM</name>
<sequence length="130" mass="13926">MDNSISMTRVPPASTSLVETAPRQPAASPPSVSGNAPQPPSAAPPAAAPDEVQRVDLEEVLERVGEQISEYSSQIGRALEFQVERQDDRVVILVTNSDTGELVRSIPSEEVQRLSEVLADGDPLLLDLRA</sequence>
<dbReference type="InterPro" id="IPR035924">
    <property type="entry name" value="FlaG-like_sf"/>
</dbReference>
<keyword evidence="2" id="KW-0282">Flagellum</keyword>
<feature type="region of interest" description="Disordered" evidence="1">
    <location>
        <begin position="1"/>
        <end position="50"/>
    </location>
</feature>
<keyword evidence="3" id="KW-1185">Reference proteome</keyword>
<reference evidence="2 3" key="1">
    <citation type="submission" date="2020-02" db="EMBL/GenBank/DDBJ databases">
        <authorList>
            <person name="Zhang X.-Y."/>
        </authorList>
    </citation>
    <scope>NUCLEOTIDE SEQUENCE [LARGE SCALE GENOMIC DNA]</scope>
    <source>
        <strain evidence="2 3">C33</strain>
    </source>
</reference>
<evidence type="ECO:0000313" key="2">
    <source>
        <dbReference type="EMBL" id="NDY97120.1"/>
    </source>
</evidence>
<dbReference type="Gene3D" id="3.30.160.170">
    <property type="entry name" value="FlaG-like"/>
    <property type="match status" value="1"/>
</dbReference>
<keyword evidence="2" id="KW-0969">Cilium</keyword>
<proteinExistence type="predicted"/>
<dbReference type="RefSeq" id="WP_164212485.1">
    <property type="nucleotide sequence ID" value="NZ_JAAGSC010000044.1"/>
</dbReference>
<gene>
    <name evidence="2" type="ORF">G3I74_15460</name>
</gene>
<keyword evidence="2" id="KW-0966">Cell projection</keyword>
<evidence type="ECO:0000313" key="3">
    <source>
        <dbReference type="Proteomes" id="UP000484885"/>
    </source>
</evidence>
<feature type="compositionally biased region" description="Pro residues" evidence="1">
    <location>
        <begin position="37"/>
        <end position="47"/>
    </location>
</feature>
<accession>A0A845V499</accession>
<dbReference type="SUPFAM" id="SSF160214">
    <property type="entry name" value="FlaG-like"/>
    <property type="match status" value="1"/>
</dbReference>
<evidence type="ECO:0000256" key="1">
    <source>
        <dbReference type="SAM" id="MobiDB-lite"/>
    </source>
</evidence>
<feature type="compositionally biased region" description="Polar residues" evidence="1">
    <location>
        <begin position="1"/>
        <end position="18"/>
    </location>
</feature>